<proteinExistence type="predicted"/>
<evidence type="ECO:0000256" key="1">
    <source>
        <dbReference type="SAM" id="Phobius"/>
    </source>
</evidence>
<sequence length="61" mass="5953">MALTGAVTAVFAAGGAAADAATTAILGGGIGLLAVAGALLGTAVAFGLVRERQLFRYFVDR</sequence>
<reference evidence="2 3" key="1">
    <citation type="journal article" date="2013" name="Genome Announc.">
        <title>Complete Genome Sequence of Leifsonia xyli subsp. cynodontis Strain DSM46306, a Gram-Positive Bacterial Pathogen of Grasses.</title>
        <authorList>
            <person name="Monteiro-Vitorello C.B."/>
            <person name="Zerillo M.M."/>
            <person name="Van Sluys M.A."/>
            <person name="Camargo L.E."/>
            <person name="Kitajima J.P."/>
        </authorList>
    </citation>
    <scope>NUCLEOTIDE SEQUENCE [LARGE SCALE GENOMIC DNA]</scope>
    <source>
        <strain evidence="2 3">DSM 46306</strain>
    </source>
</reference>
<dbReference type="STRING" id="1389489.O159_07060"/>
<dbReference type="HOGENOM" id="CLU_2916981_0_0_11"/>
<dbReference type="RefSeq" id="WP_021754314.1">
    <property type="nucleotide sequence ID" value="NC_022438.1"/>
</dbReference>
<dbReference type="EMBL" id="CP006734">
    <property type="protein sequence ID" value="AGW40882.1"/>
    <property type="molecule type" value="Genomic_DNA"/>
</dbReference>
<protein>
    <submittedName>
        <fullName evidence="2">Uncharacterized protein</fullName>
    </submittedName>
</protein>
<evidence type="ECO:0000313" key="3">
    <source>
        <dbReference type="Proteomes" id="UP000016743"/>
    </source>
</evidence>
<keyword evidence="1" id="KW-1133">Transmembrane helix</keyword>
<keyword evidence="1" id="KW-0812">Transmembrane</keyword>
<dbReference type="Proteomes" id="UP000016743">
    <property type="component" value="Chromosome"/>
</dbReference>
<keyword evidence="3" id="KW-1185">Reference proteome</keyword>
<name>U3P7J6_LEIXC</name>
<keyword evidence="1" id="KW-0472">Membrane</keyword>
<gene>
    <name evidence="2" type="ORF">O159_07060</name>
</gene>
<evidence type="ECO:0000313" key="2">
    <source>
        <dbReference type="EMBL" id="AGW40882.1"/>
    </source>
</evidence>
<dbReference type="PATRIC" id="fig|1389489.3.peg.681"/>
<feature type="transmembrane region" description="Helical" evidence="1">
    <location>
        <begin position="30"/>
        <end position="49"/>
    </location>
</feature>
<accession>U3P7J6</accession>
<dbReference type="KEGG" id="lxy:O159_07060"/>
<organism evidence="2 3">
    <name type="scientific">Leifsonia xyli subsp. cynodontis DSM 46306</name>
    <dbReference type="NCBI Taxonomy" id="1389489"/>
    <lineage>
        <taxon>Bacteria</taxon>
        <taxon>Bacillati</taxon>
        <taxon>Actinomycetota</taxon>
        <taxon>Actinomycetes</taxon>
        <taxon>Micrococcales</taxon>
        <taxon>Microbacteriaceae</taxon>
        <taxon>Leifsonia</taxon>
    </lineage>
</organism>
<dbReference type="AlphaFoldDB" id="U3P7J6"/>